<proteinExistence type="predicted"/>
<dbReference type="AlphaFoldDB" id="A0A645GI28"/>
<keyword evidence="2" id="KW-0902">Two-component regulatory system</keyword>
<dbReference type="PANTHER" id="PTHR48111">
    <property type="entry name" value="REGULATOR OF RPOS"/>
    <property type="match status" value="1"/>
</dbReference>
<dbReference type="InterPro" id="IPR001789">
    <property type="entry name" value="Sig_transdc_resp-reg_receiver"/>
</dbReference>
<dbReference type="PROSITE" id="PS51755">
    <property type="entry name" value="OMPR_PHOB"/>
    <property type="match status" value="1"/>
</dbReference>
<dbReference type="Gene3D" id="3.40.50.2300">
    <property type="match status" value="1"/>
</dbReference>
<organism evidence="8">
    <name type="scientific">bioreactor metagenome</name>
    <dbReference type="NCBI Taxonomy" id="1076179"/>
    <lineage>
        <taxon>unclassified sequences</taxon>
        <taxon>metagenomes</taxon>
        <taxon>ecological metagenomes</taxon>
    </lineage>
</organism>
<dbReference type="GO" id="GO:0000976">
    <property type="term" value="F:transcription cis-regulatory region binding"/>
    <property type="evidence" value="ECO:0007669"/>
    <property type="project" value="TreeGrafter"/>
</dbReference>
<dbReference type="GO" id="GO:0032993">
    <property type="term" value="C:protein-DNA complex"/>
    <property type="evidence" value="ECO:0007669"/>
    <property type="project" value="TreeGrafter"/>
</dbReference>
<evidence type="ECO:0000256" key="3">
    <source>
        <dbReference type="ARBA" id="ARBA00023015"/>
    </source>
</evidence>
<sequence>MNNQRILIIEDEIKIARFLELELKHEGYEVDQAHDGRKGLDKAFEKEFDLIILDIMLPSMNGIEVLRRLRQGSEVPVIMLTAKDEIMDKVVGLDMGANDYVTKPFAIEELLARIRAVLKRKITQAVASNILQLGDLKVDLDKYIVTYNNQVIELTKREFDLLQYFLENKNIVLTRDKILQAVWGYDYMGDTNVVDVYVRYIRGKIDDKYNKKIIHTVRGVGYLLKDEK</sequence>
<dbReference type="SUPFAM" id="SSF52172">
    <property type="entry name" value="CheY-like"/>
    <property type="match status" value="1"/>
</dbReference>
<protein>
    <submittedName>
        <fullName evidence="8">Response regulator ArlR</fullName>
    </submittedName>
</protein>
<gene>
    <name evidence="8" type="primary">arlR_26</name>
    <name evidence="8" type="ORF">SDC9_170771</name>
</gene>
<accession>A0A645GI28</accession>
<dbReference type="SMART" id="SM00448">
    <property type="entry name" value="REC"/>
    <property type="match status" value="1"/>
</dbReference>
<comment type="caution">
    <text evidence="8">The sequence shown here is derived from an EMBL/GenBank/DDBJ whole genome shotgun (WGS) entry which is preliminary data.</text>
</comment>
<dbReference type="PANTHER" id="PTHR48111:SF22">
    <property type="entry name" value="REGULATOR OF RPOS"/>
    <property type="match status" value="1"/>
</dbReference>
<dbReference type="SMART" id="SM00862">
    <property type="entry name" value="Trans_reg_C"/>
    <property type="match status" value="1"/>
</dbReference>
<evidence type="ECO:0000256" key="5">
    <source>
        <dbReference type="ARBA" id="ARBA00023163"/>
    </source>
</evidence>
<dbReference type="GO" id="GO:0005829">
    <property type="term" value="C:cytosol"/>
    <property type="evidence" value="ECO:0007669"/>
    <property type="project" value="TreeGrafter"/>
</dbReference>
<evidence type="ECO:0000313" key="8">
    <source>
        <dbReference type="EMBL" id="MPN23383.1"/>
    </source>
</evidence>
<keyword evidence="5" id="KW-0804">Transcription</keyword>
<feature type="domain" description="OmpR/PhoB-type" evidence="7">
    <location>
        <begin position="128"/>
        <end position="226"/>
    </location>
</feature>
<dbReference type="GO" id="GO:0000156">
    <property type="term" value="F:phosphorelay response regulator activity"/>
    <property type="evidence" value="ECO:0007669"/>
    <property type="project" value="TreeGrafter"/>
</dbReference>
<name>A0A645GI28_9ZZZZ</name>
<dbReference type="GO" id="GO:0006355">
    <property type="term" value="P:regulation of DNA-templated transcription"/>
    <property type="evidence" value="ECO:0007669"/>
    <property type="project" value="InterPro"/>
</dbReference>
<dbReference type="InterPro" id="IPR001867">
    <property type="entry name" value="OmpR/PhoB-type_DNA-bd"/>
</dbReference>
<dbReference type="PROSITE" id="PS50110">
    <property type="entry name" value="RESPONSE_REGULATORY"/>
    <property type="match status" value="1"/>
</dbReference>
<dbReference type="Gene3D" id="1.10.10.10">
    <property type="entry name" value="Winged helix-like DNA-binding domain superfamily/Winged helix DNA-binding domain"/>
    <property type="match status" value="1"/>
</dbReference>
<dbReference type="Gene3D" id="6.10.250.690">
    <property type="match status" value="1"/>
</dbReference>
<keyword evidence="1" id="KW-0597">Phosphoprotein</keyword>
<dbReference type="Pfam" id="PF00486">
    <property type="entry name" value="Trans_reg_C"/>
    <property type="match status" value="1"/>
</dbReference>
<dbReference type="InterPro" id="IPR036388">
    <property type="entry name" value="WH-like_DNA-bd_sf"/>
</dbReference>
<evidence type="ECO:0000256" key="1">
    <source>
        <dbReference type="ARBA" id="ARBA00022553"/>
    </source>
</evidence>
<dbReference type="EMBL" id="VSSQ01071865">
    <property type="protein sequence ID" value="MPN23383.1"/>
    <property type="molecule type" value="Genomic_DNA"/>
</dbReference>
<dbReference type="FunFam" id="1.10.10.10:FF:000005">
    <property type="entry name" value="Two-component system response regulator"/>
    <property type="match status" value="1"/>
</dbReference>
<dbReference type="InterPro" id="IPR011006">
    <property type="entry name" value="CheY-like_superfamily"/>
</dbReference>
<evidence type="ECO:0000259" key="7">
    <source>
        <dbReference type="PROSITE" id="PS51755"/>
    </source>
</evidence>
<keyword evidence="3" id="KW-0805">Transcription regulation</keyword>
<feature type="domain" description="Response regulatory" evidence="6">
    <location>
        <begin position="5"/>
        <end position="118"/>
    </location>
</feature>
<dbReference type="FunFam" id="3.40.50.2300:FF:000001">
    <property type="entry name" value="DNA-binding response regulator PhoB"/>
    <property type="match status" value="1"/>
</dbReference>
<dbReference type="Pfam" id="PF00072">
    <property type="entry name" value="Response_reg"/>
    <property type="match status" value="1"/>
</dbReference>
<evidence type="ECO:0000256" key="4">
    <source>
        <dbReference type="ARBA" id="ARBA00023125"/>
    </source>
</evidence>
<reference evidence="8" key="1">
    <citation type="submission" date="2019-08" db="EMBL/GenBank/DDBJ databases">
        <authorList>
            <person name="Kucharzyk K."/>
            <person name="Murdoch R.W."/>
            <person name="Higgins S."/>
            <person name="Loffler F."/>
        </authorList>
    </citation>
    <scope>NUCLEOTIDE SEQUENCE</scope>
</reference>
<dbReference type="InterPro" id="IPR039420">
    <property type="entry name" value="WalR-like"/>
</dbReference>
<dbReference type="CDD" id="cd00383">
    <property type="entry name" value="trans_reg_C"/>
    <property type="match status" value="1"/>
</dbReference>
<keyword evidence="4" id="KW-0238">DNA-binding</keyword>
<evidence type="ECO:0000259" key="6">
    <source>
        <dbReference type="PROSITE" id="PS50110"/>
    </source>
</evidence>
<evidence type="ECO:0000256" key="2">
    <source>
        <dbReference type="ARBA" id="ARBA00023012"/>
    </source>
</evidence>